<keyword evidence="2" id="KW-1185">Reference proteome</keyword>
<evidence type="ECO:0000313" key="1">
    <source>
        <dbReference type="EnsemblMetazoa" id="CJA26149.1"/>
    </source>
</evidence>
<dbReference type="EnsemblMetazoa" id="CJA26149.1">
    <property type="protein sequence ID" value="CJA26149.1"/>
    <property type="gene ID" value="WBGene00181721"/>
</dbReference>
<dbReference type="InterPro" id="IPR016187">
    <property type="entry name" value="CTDL_fold"/>
</dbReference>
<proteinExistence type="predicted"/>
<dbReference type="AlphaFoldDB" id="A0A8R1ICG2"/>
<evidence type="ECO:0008006" key="3">
    <source>
        <dbReference type="Google" id="ProtNLM"/>
    </source>
</evidence>
<evidence type="ECO:0000313" key="2">
    <source>
        <dbReference type="Proteomes" id="UP000005237"/>
    </source>
</evidence>
<dbReference type="PANTHER" id="PTHR23124">
    <property type="entry name" value="C-TYPE LECTIN DOMAIN-CONTAINING PROTEIN-RELATED-RELATED"/>
    <property type="match status" value="1"/>
</dbReference>
<reference evidence="2" key="1">
    <citation type="submission" date="2010-08" db="EMBL/GenBank/DDBJ databases">
        <authorList>
            <consortium name="Caenorhabditis japonica Sequencing Consortium"/>
            <person name="Wilson R.K."/>
        </authorList>
    </citation>
    <scope>NUCLEOTIDE SEQUENCE [LARGE SCALE GENOMIC DNA]</scope>
    <source>
        <strain evidence="2">DF5081</strain>
    </source>
</reference>
<organism evidence="1 2">
    <name type="scientific">Caenorhabditis japonica</name>
    <dbReference type="NCBI Taxonomy" id="281687"/>
    <lineage>
        <taxon>Eukaryota</taxon>
        <taxon>Metazoa</taxon>
        <taxon>Ecdysozoa</taxon>
        <taxon>Nematoda</taxon>
        <taxon>Chromadorea</taxon>
        <taxon>Rhabditida</taxon>
        <taxon>Rhabditina</taxon>
        <taxon>Rhabditomorpha</taxon>
        <taxon>Rhabditoidea</taxon>
        <taxon>Rhabditidae</taxon>
        <taxon>Peloderinae</taxon>
        <taxon>Caenorhabditis</taxon>
    </lineage>
</organism>
<sequence length="125" mass="13342">MDHVEEDVVITMVAVMVATMTAAEIKRGHAWVGGIRTAACVGKPQGGPCTAKTAFQWTDHSTTGTEGFVFSIGQPSNIQLGQDCLLLWNAEIPVYQNAQPGLMITWSCVATTPLINSYVCGKKAT</sequence>
<protein>
    <recommendedName>
        <fullName evidence="3">C-type lectin domain-containing protein</fullName>
    </recommendedName>
</protein>
<accession>A0A8R1ICG2</accession>
<dbReference type="SUPFAM" id="SSF56436">
    <property type="entry name" value="C-type lectin-like"/>
    <property type="match status" value="1"/>
</dbReference>
<reference evidence="1" key="2">
    <citation type="submission" date="2022-06" db="UniProtKB">
        <authorList>
            <consortium name="EnsemblMetazoa"/>
        </authorList>
    </citation>
    <scope>IDENTIFICATION</scope>
    <source>
        <strain evidence="1">DF5081</strain>
    </source>
</reference>
<name>A0A8R1ICG2_CAEJA</name>
<dbReference type="Proteomes" id="UP000005237">
    <property type="component" value="Unassembled WGS sequence"/>
</dbReference>